<dbReference type="EMBL" id="MOBP01000010">
    <property type="protein sequence ID" value="RON53103.1"/>
    <property type="molecule type" value="Genomic_DNA"/>
</dbReference>
<keyword evidence="2" id="KW-0732">Signal</keyword>
<organism evidence="3 4">
    <name type="scientific">Pseudomonas frederiksbergensis</name>
    <dbReference type="NCBI Taxonomy" id="104087"/>
    <lineage>
        <taxon>Bacteria</taxon>
        <taxon>Pseudomonadati</taxon>
        <taxon>Pseudomonadota</taxon>
        <taxon>Gammaproteobacteria</taxon>
        <taxon>Pseudomonadales</taxon>
        <taxon>Pseudomonadaceae</taxon>
        <taxon>Pseudomonas</taxon>
    </lineage>
</organism>
<evidence type="ECO:0000313" key="4">
    <source>
        <dbReference type="Proteomes" id="UP000283627"/>
    </source>
</evidence>
<comment type="caution">
    <text evidence="3">The sequence shown here is derived from an EMBL/GenBank/DDBJ whole genome shotgun (WGS) entry which is preliminary data.</text>
</comment>
<accession>A0A423KIW9</accession>
<dbReference type="AlphaFoldDB" id="A0A423KIW9"/>
<feature type="region of interest" description="Disordered" evidence="1">
    <location>
        <begin position="68"/>
        <end position="91"/>
    </location>
</feature>
<reference evidence="3 4" key="1">
    <citation type="submission" date="2016-10" db="EMBL/GenBank/DDBJ databases">
        <title>Comparative genome analysis of multiple Pseudomonas spp. focuses on biocontrol and plant growth promoting traits.</title>
        <authorList>
            <person name="Tao X.-Y."/>
            <person name="Taylor C.G."/>
        </authorList>
    </citation>
    <scope>NUCLEOTIDE SEQUENCE [LARGE SCALE GENOMIC DNA]</scope>
    <source>
        <strain evidence="3 4">39A2</strain>
    </source>
</reference>
<proteinExistence type="predicted"/>
<evidence type="ECO:0000256" key="1">
    <source>
        <dbReference type="SAM" id="MobiDB-lite"/>
    </source>
</evidence>
<feature type="signal peptide" evidence="2">
    <location>
        <begin position="1"/>
        <end position="21"/>
    </location>
</feature>
<feature type="compositionally biased region" description="Acidic residues" evidence="1">
    <location>
        <begin position="81"/>
        <end position="91"/>
    </location>
</feature>
<evidence type="ECO:0000256" key="2">
    <source>
        <dbReference type="SAM" id="SignalP"/>
    </source>
</evidence>
<feature type="chain" id="PRO_5019371493" evidence="2">
    <location>
        <begin position="22"/>
        <end position="91"/>
    </location>
</feature>
<name>A0A423KIW9_9PSED</name>
<dbReference type="RefSeq" id="WP_123407381.1">
    <property type="nucleotide sequence ID" value="NZ_MOBP01000010.1"/>
</dbReference>
<protein>
    <submittedName>
        <fullName evidence="3">Uncharacterized protein</fullName>
    </submittedName>
</protein>
<dbReference type="OrthoDB" id="8968750at2"/>
<gene>
    <name evidence="3" type="ORF">BK665_15780</name>
</gene>
<evidence type="ECO:0000313" key="3">
    <source>
        <dbReference type="EMBL" id="RON53103.1"/>
    </source>
</evidence>
<dbReference type="Proteomes" id="UP000283627">
    <property type="component" value="Unassembled WGS sequence"/>
</dbReference>
<sequence length="91" mass="9521">MKTLFAGTLLVFALDSTTAIAATFDGNQCLGDCSGHQAGYDWAEQNGVDDESSCSTPSASFNEGCQSYVEESGGATSSSTDNEDDEDEDDE</sequence>